<dbReference type="EC" id="2.3.1.234" evidence="2"/>
<reference evidence="2" key="1">
    <citation type="submission" date="2023-06" db="EMBL/GenBank/DDBJ databases">
        <title>Robiginitalea aurantiacus sp. nov. and Algoriphagus sediminis sp. nov., isolated from coastal sediment.</title>
        <authorList>
            <person name="Zhou Z.Y."/>
            <person name="An J."/>
            <person name="Jia Y.W."/>
            <person name="Du Z.J."/>
        </authorList>
    </citation>
    <scope>NUCLEOTIDE SEQUENCE</scope>
    <source>
        <strain evidence="2">M39</strain>
    </source>
</reference>
<sequence>MARILSLETASTNCSVSIYDGDVLLALREDPSPSYTHGELLHVFMDEALAEAGLKGSDLQAIAVSKGPGSYTGLRIGVAAAKGLCFALGIPLIAVETLKSMACQFQDASGVLIPMLDARRMEAYVAVFDTKHTQIEPTRAEVITSESFSKWVEQGPVHLLGNGVDKCRDLLKHPNFHFHTEIQPRSQEVGLLAKRRFEAGLFEDVAYFEPFYLKDFILQKKNAKPLK</sequence>
<name>A0ABT7WC10_9FLAO</name>
<dbReference type="InterPro" id="IPR000905">
    <property type="entry name" value="Gcp-like_dom"/>
</dbReference>
<evidence type="ECO:0000313" key="3">
    <source>
        <dbReference type="Proteomes" id="UP001174839"/>
    </source>
</evidence>
<dbReference type="SUPFAM" id="SSF53067">
    <property type="entry name" value="Actin-like ATPase domain"/>
    <property type="match status" value="2"/>
</dbReference>
<dbReference type="PANTHER" id="PTHR11735">
    <property type="entry name" value="TRNA N6-ADENOSINE THREONYLCARBAMOYLTRANSFERASE"/>
    <property type="match status" value="1"/>
</dbReference>
<dbReference type="GO" id="GO:0061711">
    <property type="term" value="F:tRNA N(6)-L-threonylcarbamoyladenine synthase activity"/>
    <property type="evidence" value="ECO:0007669"/>
    <property type="project" value="UniProtKB-EC"/>
</dbReference>
<organism evidence="2 3">
    <name type="scientific">Robiginitalea aurantiaca</name>
    <dbReference type="NCBI Taxonomy" id="3056915"/>
    <lineage>
        <taxon>Bacteria</taxon>
        <taxon>Pseudomonadati</taxon>
        <taxon>Bacteroidota</taxon>
        <taxon>Flavobacteriia</taxon>
        <taxon>Flavobacteriales</taxon>
        <taxon>Flavobacteriaceae</taxon>
        <taxon>Robiginitalea</taxon>
    </lineage>
</organism>
<dbReference type="InterPro" id="IPR022496">
    <property type="entry name" value="T6A_TsaB"/>
</dbReference>
<dbReference type="CDD" id="cd24032">
    <property type="entry name" value="ASKHA_NBD_TsaB"/>
    <property type="match status" value="1"/>
</dbReference>
<dbReference type="PANTHER" id="PTHR11735:SF11">
    <property type="entry name" value="TRNA THREONYLCARBAMOYLADENOSINE BIOSYNTHESIS PROTEIN TSAB"/>
    <property type="match status" value="1"/>
</dbReference>
<evidence type="ECO:0000313" key="2">
    <source>
        <dbReference type="EMBL" id="MDM9630448.1"/>
    </source>
</evidence>
<dbReference type="Proteomes" id="UP001174839">
    <property type="component" value="Unassembled WGS sequence"/>
</dbReference>
<dbReference type="Gene3D" id="3.30.420.40">
    <property type="match status" value="2"/>
</dbReference>
<dbReference type="RefSeq" id="WP_289723805.1">
    <property type="nucleotide sequence ID" value="NZ_JAUDUY010000001.1"/>
</dbReference>
<gene>
    <name evidence="2" type="primary">tsaB</name>
    <name evidence="2" type="ORF">QU605_03145</name>
</gene>
<evidence type="ECO:0000259" key="1">
    <source>
        <dbReference type="Pfam" id="PF00814"/>
    </source>
</evidence>
<proteinExistence type="predicted"/>
<dbReference type="InterPro" id="IPR043129">
    <property type="entry name" value="ATPase_NBD"/>
</dbReference>
<dbReference type="NCBIfam" id="TIGR03725">
    <property type="entry name" value="T6A_YeaZ"/>
    <property type="match status" value="1"/>
</dbReference>
<comment type="caution">
    <text evidence="2">The sequence shown here is derived from an EMBL/GenBank/DDBJ whole genome shotgun (WGS) entry which is preliminary data.</text>
</comment>
<feature type="domain" description="Gcp-like" evidence="1">
    <location>
        <begin position="36"/>
        <end position="139"/>
    </location>
</feature>
<dbReference type="EMBL" id="JAUDUY010000001">
    <property type="protein sequence ID" value="MDM9630448.1"/>
    <property type="molecule type" value="Genomic_DNA"/>
</dbReference>
<accession>A0ABT7WC10</accession>
<dbReference type="Pfam" id="PF00814">
    <property type="entry name" value="TsaD"/>
    <property type="match status" value="1"/>
</dbReference>
<keyword evidence="2" id="KW-0808">Transferase</keyword>
<keyword evidence="3" id="KW-1185">Reference proteome</keyword>
<keyword evidence="2" id="KW-0012">Acyltransferase</keyword>
<protein>
    <submittedName>
        <fullName evidence="2">tRNA (Adenosine(37)-N6)-threonylcarbamoyltransferase complex dimerization subunit type 1 TsaB</fullName>
        <ecNumber evidence="2">2.3.1.234</ecNumber>
    </submittedName>
</protein>